<dbReference type="Pfam" id="PF00270">
    <property type="entry name" value="DEAD"/>
    <property type="match status" value="1"/>
</dbReference>
<sequence>MDLSNKIKYYAIMRQVGQNLSLHKCKEENKNNINPIQPSKVLAVLRSKKIYLNNDPESLTLEDFFKKNNISYKLIELCPFCLIKNQYTELNNEYYKFHNHKICKDCAIDEVKLEVDIGEEFIEKLLNKFKDVNKVIDIFNIKNPINHPELTKYDTITGGKEDRIKNYKIDELNIPDELKEIIRKKKIRELLPVQTLAVNGGLLDGKDLVITSATSSGKTLIGELAGIKNLKENKGKFLFLVPLVALANQKYLEFYEKYKNIFSVSLRVGMGRLSEHKQDEISTDPNADIIIGTYEGIDYLLRSGKLNDIGTVVIDEVHSLNMEERGARIDGLIGRLRYLKNINNKNRDNKNNIQLIYLSATIGNSKELANFLNANLIIYKGRPVPLERHLIFAKNDYNKINFINEVVKKEFNKKSKQGFKGQSLIFTYSRKRAEYLANLLNTRGIKSDYYHAGMEYKRRREVERKFMSQKIMCVITTSALAAGVDFPASTVILESLAMGGDWLNPSEFQQMCGRAGRKGMHNLGKVYMMVELGKKYHAKMGNTEDEIAFKLLSSEPEDVIVEYNEDEELEQILASISFIDKYHKPAEYTKLKNMKLMGKNHDLNYIVETLNNYNMVELHNRHNKNKTMSTTKYGYSTAISFLYPKDAEKIRKNLRKPIMDLVGYINPFENLYIPPHIKNKISKVINTNIPSKFIDGYEIIKENVSKITDKELRENILIWIIEFDGMIEEDIILYFSKYILNLRANKKTPAQISKILYDNYNIQTYSGDIYSYLENSIKVLDAVERIGNIYNKKIGAEAKIFKENISNPYKKKKKND</sequence>
<dbReference type="InterPro" id="IPR050474">
    <property type="entry name" value="Hel308_SKI2-like"/>
</dbReference>
<dbReference type="InterPro" id="IPR001650">
    <property type="entry name" value="Helicase_C-like"/>
</dbReference>
<dbReference type="InterPro" id="IPR043852">
    <property type="entry name" value="DUF5814"/>
</dbReference>
<evidence type="ECO:0000313" key="7">
    <source>
        <dbReference type="EMBL" id="ABR56398.1"/>
    </source>
</evidence>
<dbReference type="Pfam" id="PF19131">
    <property type="entry name" value="DUF5814"/>
    <property type="match status" value="1"/>
</dbReference>
<dbReference type="Gene3D" id="3.40.50.300">
    <property type="entry name" value="P-loop containing nucleotide triphosphate hydrolases"/>
    <property type="match status" value="2"/>
</dbReference>
<dbReference type="PANTHER" id="PTHR47961:SF1">
    <property type="entry name" value="ATP-DEPENDENT HELICASE MJ1401-RELATED"/>
    <property type="match status" value="1"/>
</dbReference>
<dbReference type="InterPro" id="IPR027417">
    <property type="entry name" value="P-loop_NTPase"/>
</dbReference>
<gene>
    <name evidence="7" type="ordered locus">Maeo_0815</name>
</gene>
<protein>
    <submittedName>
        <fullName evidence="7">DEAD/DEAH box helicase domain protein</fullName>
    </submittedName>
</protein>
<dbReference type="eggNOG" id="arCOG00554">
    <property type="taxonomic scope" value="Archaea"/>
</dbReference>
<dbReference type="PROSITE" id="PS51194">
    <property type="entry name" value="HELICASE_CTER"/>
    <property type="match status" value="1"/>
</dbReference>
<evidence type="ECO:0000313" key="8">
    <source>
        <dbReference type="Proteomes" id="UP000001106"/>
    </source>
</evidence>
<keyword evidence="4" id="KW-0067">ATP-binding</keyword>
<organism evidence="7 8">
    <name type="scientific">Methanococcus aeolicus (strain ATCC BAA-1280 / DSM 17508 / OCM 812 / Nankai-3)</name>
    <dbReference type="NCBI Taxonomy" id="419665"/>
    <lineage>
        <taxon>Archaea</taxon>
        <taxon>Methanobacteriati</taxon>
        <taxon>Methanobacteriota</taxon>
        <taxon>Methanomada group</taxon>
        <taxon>Methanococci</taxon>
        <taxon>Methanococcales</taxon>
        <taxon>Methanococcaceae</taxon>
        <taxon>Methanococcus</taxon>
    </lineage>
</organism>
<reference evidence="7" key="1">
    <citation type="submission" date="2007-06" db="EMBL/GenBank/DDBJ databases">
        <title>Complete sequence of Methanococcus aeolicus Nankai-3.</title>
        <authorList>
            <consortium name="US DOE Joint Genome Institute"/>
            <person name="Copeland A."/>
            <person name="Lucas S."/>
            <person name="Lapidus A."/>
            <person name="Barry K."/>
            <person name="Glavina del Rio T."/>
            <person name="Dalin E."/>
            <person name="Tice H."/>
            <person name="Pitluck S."/>
            <person name="Chain P."/>
            <person name="Malfatti S."/>
            <person name="Shin M."/>
            <person name="Vergez L."/>
            <person name="Schmutz J."/>
            <person name="Larimer F."/>
            <person name="Land M."/>
            <person name="Hauser L."/>
            <person name="Kyrpides N."/>
            <person name="Lykidis A."/>
            <person name="Sieprawska-Lupa M."/>
            <person name="Whitman W.B."/>
            <person name="Richardson P."/>
        </authorList>
    </citation>
    <scope>NUCLEOTIDE SEQUENCE [LARGE SCALE GENOMIC DNA]</scope>
    <source>
        <strain evidence="7">Nankai-3</strain>
    </source>
</reference>
<dbReference type="KEGG" id="mae:Maeo_0815"/>
<proteinExistence type="predicted"/>
<dbReference type="InterPro" id="IPR014001">
    <property type="entry name" value="Helicase_ATP-bd"/>
</dbReference>
<dbReference type="GO" id="GO:0016787">
    <property type="term" value="F:hydrolase activity"/>
    <property type="evidence" value="ECO:0007669"/>
    <property type="project" value="UniProtKB-KW"/>
</dbReference>
<dbReference type="Pfam" id="PF00271">
    <property type="entry name" value="Helicase_C"/>
    <property type="match status" value="1"/>
</dbReference>
<evidence type="ECO:0000256" key="3">
    <source>
        <dbReference type="ARBA" id="ARBA00022806"/>
    </source>
</evidence>
<dbReference type="GO" id="GO:0003676">
    <property type="term" value="F:nucleic acid binding"/>
    <property type="evidence" value="ECO:0007669"/>
    <property type="project" value="InterPro"/>
</dbReference>
<dbReference type="CDD" id="cd18795">
    <property type="entry name" value="SF2_C_Ski2"/>
    <property type="match status" value="1"/>
</dbReference>
<dbReference type="SMART" id="SM00490">
    <property type="entry name" value="HELICc"/>
    <property type="match status" value="1"/>
</dbReference>
<dbReference type="PROSITE" id="PS51192">
    <property type="entry name" value="HELICASE_ATP_BIND_1"/>
    <property type="match status" value="1"/>
</dbReference>
<evidence type="ECO:0000256" key="2">
    <source>
        <dbReference type="ARBA" id="ARBA00022801"/>
    </source>
</evidence>
<dbReference type="GO" id="GO:0005524">
    <property type="term" value="F:ATP binding"/>
    <property type="evidence" value="ECO:0007669"/>
    <property type="project" value="UniProtKB-KW"/>
</dbReference>
<dbReference type="GO" id="GO:0004386">
    <property type="term" value="F:helicase activity"/>
    <property type="evidence" value="ECO:0007669"/>
    <property type="project" value="UniProtKB-KW"/>
</dbReference>
<dbReference type="AlphaFoldDB" id="A6UV76"/>
<dbReference type="HOGENOM" id="CLU_010611_0_0_2"/>
<keyword evidence="2" id="KW-0378">Hydrolase</keyword>
<dbReference type="SMART" id="SM00487">
    <property type="entry name" value="DEXDc"/>
    <property type="match status" value="1"/>
</dbReference>
<dbReference type="Proteomes" id="UP000001106">
    <property type="component" value="Chromosome"/>
</dbReference>
<evidence type="ECO:0000256" key="1">
    <source>
        <dbReference type="ARBA" id="ARBA00022741"/>
    </source>
</evidence>
<dbReference type="STRING" id="419665.Maeo_0815"/>
<keyword evidence="3 7" id="KW-0347">Helicase</keyword>
<feature type="domain" description="Helicase ATP-binding" evidence="5">
    <location>
        <begin position="199"/>
        <end position="380"/>
    </location>
</feature>
<dbReference type="SUPFAM" id="SSF52540">
    <property type="entry name" value="P-loop containing nucleoside triphosphate hydrolases"/>
    <property type="match status" value="1"/>
</dbReference>
<keyword evidence="8" id="KW-1185">Reference proteome</keyword>
<dbReference type="PANTHER" id="PTHR47961">
    <property type="entry name" value="DNA POLYMERASE THETA, PUTATIVE (AFU_ORTHOLOGUE AFUA_1G05260)-RELATED"/>
    <property type="match status" value="1"/>
</dbReference>
<evidence type="ECO:0000256" key="4">
    <source>
        <dbReference type="ARBA" id="ARBA00022840"/>
    </source>
</evidence>
<evidence type="ECO:0000259" key="5">
    <source>
        <dbReference type="PROSITE" id="PS51192"/>
    </source>
</evidence>
<name>A6UV76_META3</name>
<feature type="domain" description="Helicase C-terminal" evidence="6">
    <location>
        <begin position="399"/>
        <end position="560"/>
    </location>
</feature>
<dbReference type="GO" id="GO:0140097">
    <property type="term" value="F:catalytic activity, acting on DNA"/>
    <property type="evidence" value="ECO:0007669"/>
    <property type="project" value="UniProtKB-ARBA"/>
</dbReference>
<evidence type="ECO:0000259" key="6">
    <source>
        <dbReference type="PROSITE" id="PS51194"/>
    </source>
</evidence>
<keyword evidence="1" id="KW-0547">Nucleotide-binding</keyword>
<dbReference type="InterPro" id="IPR011545">
    <property type="entry name" value="DEAD/DEAH_box_helicase_dom"/>
</dbReference>
<accession>A6UV76</accession>
<dbReference type="EMBL" id="CP000743">
    <property type="protein sequence ID" value="ABR56398.1"/>
    <property type="molecule type" value="Genomic_DNA"/>
</dbReference>